<comment type="caution">
    <text evidence="2">The sequence shown here is derived from an EMBL/GenBank/DDBJ whole genome shotgun (WGS) entry which is preliminary data.</text>
</comment>
<dbReference type="OrthoDB" id="4578834at2"/>
<dbReference type="SMART" id="SM00530">
    <property type="entry name" value="HTH_XRE"/>
    <property type="match status" value="1"/>
</dbReference>
<dbReference type="CDD" id="cd00093">
    <property type="entry name" value="HTH_XRE"/>
    <property type="match status" value="1"/>
</dbReference>
<proteinExistence type="predicted"/>
<gene>
    <name evidence="2" type="ORF">FQ154_01840</name>
</gene>
<dbReference type="GO" id="GO:0003677">
    <property type="term" value="F:DNA binding"/>
    <property type="evidence" value="ECO:0007669"/>
    <property type="project" value="InterPro"/>
</dbReference>
<dbReference type="Proteomes" id="UP000323856">
    <property type="component" value="Unassembled WGS sequence"/>
</dbReference>
<dbReference type="AlphaFoldDB" id="A0A5B0ELN7"/>
<reference evidence="2 3" key="1">
    <citation type="submission" date="2019-07" db="EMBL/GenBank/DDBJ databases">
        <title>Analysis of the biochemical properties, biological activity and biotechnological potential of siderophores and biosurfactants produced by Antarctic psychrotolerant bacteria.</title>
        <authorList>
            <person name="Styczynski M."/>
            <person name="Krucon T."/>
            <person name="Decewicz P."/>
            <person name="Dziewit L."/>
        </authorList>
    </citation>
    <scope>NUCLEOTIDE SEQUENCE [LARGE SCALE GENOMIC DNA]</scope>
    <source>
        <strain evidence="2 3">ANT_H27</strain>
    </source>
</reference>
<evidence type="ECO:0000313" key="2">
    <source>
        <dbReference type="EMBL" id="KAA0979927.1"/>
    </source>
</evidence>
<dbReference type="InterPro" id="IPR001387">
    <property type="entry name" value="Cro/C1-type_HTH"/>
</dbReference>
<name>A0A5B0ELN7_9MICC</name>
<dbReference type="SUPFAM" id="SSF47413">
    <property type="entry name" value="lambda repressor-like DNA-binding domains"/>
    <property type="match status" value="1"/>
</dbReference>
<dbReference type="Gene3D" id="1.10.260.40">
    <property type="entry name" value="lambda repressor-like DNA-binding domains"/>
    <property type="match status" value="1"/>
</dbReference>
<organism evidence="2 3">
    <name type="scientific">Paeniglutamicibacter gangotriensis</name>
    <dbReference type="NCBI Taxonomy" id="254787"/>
    <lineage>
        <taxon>Bacteria</taxon>
        <taxon>Bacillati</taxon>
        <taxon>Actinomycetota</taxon>
        <taxon>Actinomycetes</taxon>
        <taxon>Micrococcales</taxon>
        <taxon>Micrococcaceae</taxon>
        <taxon>Paeniglutamicibacter</taxon>
    </lineage>
</organism>
<dbReference type="InterPro" id="IPR010982">
    <property type="entry name" value="Lambda_DNA-bd_dom_sf"/>
</dbReference>
<evidence type="ECO:0000259" key="1">
    <source>
        <dbReference type="PROSITE" id="PS50943"/>
    </source>
</evidence>
<evidence type="ECO:0000313" key="3">
    <source>
        <dbReference type="Proteomes" id="UP000323856"/>
    </source>
</evidence>
<dbReference type="EMBL" id="VOBL01000001">
    <property type="protein sequence ID" value="KAA0979927.1"/>
    <property type="molecule type" value="Genomic_DNA"/>
</dbReference>
<dbReference type="PROSITE" id="PS50943">
    <property type="entry name" value="HTH_CROC1"/>
    <property type="match status" value="1"/>
</dbReference>
<dbReference type="Pfam" id="PF01381">
    <property type="entry name" value="HTH_3"/>
    <property type="match status" value="1"/>
</dbReference>
<protein>
    <submittedName>
        <fullName evidence="2">Helix-turn-helix transcriptional regulator</fullName>
    </submittedName>
</protein>
<accession>A0A5B0ELN7</accession>
<sequence length="114" mass="12668">MSPWKTRARWAKGTYMRLKSKDDLREYLVTKEDVDAHRSGKPGAQKMSQRGLADRVGVDPSFINHLTSGRRSTCTPYIAERIAEVLGVPVKVLFLPTAPSSARRIPASQMARAA</sequence>
<feature type="domain" description="HTH cro/C1-type" evidence="1">
    <location>
        <begin position="44"/>
        <end position="93"/>
    </location>
</feature>